<proteinExistence type="predicted"/>
<reference evidence="1" key="2">
    <citation type="journal article" date="2014" name="ISME J.">
        <title>Microbial stratification in low pH oxic and suboxic macroscopic growths along an acid mine drainage.</title>
        <authorList>
            <person name="Mendez-Garcia C."/>
            <person name="Mesa V."/>
            <person name="Sprenger R.R."/>
            <person name="Richter M."/>
            <person name="Diez M.S."/>
            <person name="Solano J."/>
            <person name="Bargiela R."/>
            <person name="Golyshina O.V."/>
            <person name="Manteca A."/>
            <person name="Ramos J.L."/>
            <person name="Gallego J.R."/>
            <person name="Llorente I."/>
            <person name="Martins Dos Santos V.A."/>
            <person name="Jensen O.N."/>
            <person name="Pelaez A.I."/>
            <person name="Sanchez J."/>
            <person name="Ferrer M."/>
        </authorList>
    </citation>
    <scope>NUCLEOTIDE SEQUENCE</scope>
</reference>
<reference evidence="1" key="1">
    <citation type="submission" date="2013-08" db="EMBL/GenBank/DDBJ databases">
        <authorList>
            <person name="Mendez C."/>
            <person name="Richter M."/>
            <person name="Ferrer M."/>
            <person name="Sanchez J."/>
        </authorList>
    </citation>
    <scope>NUCLEOTIDE SEQUENCE</scope>
</reference>
<comment type="caution">
    <text evidence="1">The sequence shown here is derived from an EMBL/GenBank/DDBJ whole genome shotgun (WGS) entry which is preliminary data.</text>
</comment>
<dbReference type="AlphaFoldDB" id="T1BMX7"/>
<name>T1BMX7_9ZZZZ</name>
<organism evidence="1">
    <name type="scientific">mine drainage metagenome</name>
    <dbReference type="NCBI Taxonomy" id="410659"/>
    <lineage>
        <taxon>unclassified sequences</taxon>
        <taxon>metagenomes</taxon>
        <taxon>ecological metagenomes</taxon>
    </lineage>
</organism>
<sequence length="105" mass="11960">MRTLLVRLEVGVAEAPALLRTIETMNHAADAVGEVAFHEKAKRRTHLHHLTYRMVRERFGLSAQMAVRVIGKVGGAYVRDPSRQPTFRRRGVVPYDPRILSWKGE</sequence>
<evidence type="ECO:0000313" key="1">
    <source>
        <dbReference type="EMBL" id="EQD71122.1"/>
    </source>
</evidence>
<accession>T1BMX7</accession>
<dbReference type="EMBL" id="AUZY01002897">
    <property type="protein sequence ID" value="EQD71122.1"/>
    <property type="molecule type" value="Genomic_DNA"/>
</dbReference>
<feature type="non-terminal residue" evidence="1">
    <location>
        <position position="105"/>
    </location>
</feature>
<gene>
    <name evidence="1" type="ORF">B1B_04628</name>
</gene>
<protein>
    <submittedName>
        <fullName evidence="1">IS605 OrfB family transposase</fullName>
    </submittedName>
</protein>